<dbReference type="EMBL" id="JAVRFD010000007">
    <property type="protein sequence ID" value="MDT0544315.1"/>
    <property type="molecule type" value="Genomic_DNA"/>
</dbReference>
<dbReference type="SUPFAM" id="SSF55120">
    <property type="entry name" value="Pseudouridine synthase"/>
    <property type="match status" value="1"/>
</dbReference>
<evidence type="ECO:0000259" key="6">
    <source>
        <dbReference type="Pfam" id="PF00849"/>
    </source>
</evidence>
<gene>
    <name evidence="8" type="ORF">RND15_16630</name>
</gene>
<comment type="similarity">
    <text evidence="2 5">Belongs to the pseudouridine synthase RluA family.</text>
</comment>
<evidence type="ECO:0000259" key="7">
    <source>
        <dbReference type="Pfam" id="PF01479"/>
    </source>
</evidence>
<comment type="catalytic activity">
    <reaction evidence="1 5">
        <text>a uridine in RNA = a pseudouridine in RNA</text>
        <dbReference type="Rhea" id="RHEA:48348"/>
        <dbReference type="Rhea" id="RHEA-COMP:12068"/>
        <dbReference type="Rhea" id="RHEA-COMP:12069"/>
        <dbReference type="ChEBI" id="CHEBI:65314"/>
        <dbReference type="ChEBI" id="CHEBI:65315"/>
    </reaction>
</comment>
<dbReference type="InterPro" id="IPR006145">
    <property type="entry name" value="PsdUridine_synth_RsuA/RluA"/>
</dbReference>
<evidence type="ECO:0000256" key="2">
    <source>
        <dbReference type="ARBA" id="ARBA00010876"/>
    </source>
</evidence>
<proteinExistence type="inferred from homology"/>
<dbReference type="PANTHER" id="PTHR21600:SF44">
    <property type="entry name" value="RIBOSOMAL LARGE SUBUNIT PSEUDOURIDINE SYNTHASE D"/>
    <property type="match status" value="1"/>
</dbReference>
<dbReference type="Proteomes" id="UP001180754">
    <property type="component" value="Unassembled WGS sequence"/>
</dbReference>
<keyword evidence="9" id="KW-1185">Reference proteome</keyword>
<dbReference type="InterPro" id="IPR006224">
    <property type="entry name" value="PsdUridine_synth_RluA-like_CS"/>
</dbReference>
<dbReference type="PROSITE" id="PS50889">
    <property type="entry name" value="S4"/>
    <property type="match status" value="1"/>
</dbReference>
<evidence type="ECO:0000313" key="8">
    <source>
        <dbReference type="EMBL" id="MDT0544315.1"/>
    </source>
</evidence>
<evidence type="ECO:0000256" key="3">
    <source>
        <dbReference type="ARBA" id="ARBA00023235"/>
    </source>
</evidence>
<dbReference type="SUPFAM" id="SSF55174">
    <property type="entry name" value="Alpha-L RNA-binding motif"/>
    <property type="match status" value="1"/>
</dbReference>
<reference evidence="8" key="1">
    <citation type="submission" date="2024-05" db="EMBL/GenBank/DDBJ databases">
        <title>30 novel species of actinomycetes from the DSMZ collection.</title>
        <authorList>
            <person name="Nouioui I."/>
        </authorList>
    </citation>
    <scope>NUCLEOTIDE SEQUENCE</scope>
    <source>
        <strain evidence="8">DSM 41529</strain>
    </source>
</reference>
<sequence>MSTIPEIRTLPVPDGLEGERVDAAIARMFGFSRTKAAELAAAGKVQVDGSVAGKSDRVSGGAWLEVEMPQAAPPVRIVAEPVEGMEIVHDDEHVVVIDKPVGVAAHPSPGWTGPTVIGGLAAAGFRISTSGAAERQGIVHRLDVGTSGLMVVAKSERAYTLLKQQFRERTVDKRYQALVQGHPDPLSGTIDAPIGRHPQHDYKWAVTAEGKPSVTHYDLIEAFRAASLLDIKLETGRTHQIRVHMAAHRHPCVGDLTYGADPTLAKRLKLTRQWLHAVRLGFEHPGGVGWVEFESRYPDDLQNALDTVRADSA</sequence>
<dbReference type="Pfam" id="PF01479">
    <property type="entry name" value="S4"/>
    <property type="match status" value="1"/>
</dbReference>
<comment type="caution">
    <text evidence="8">The sequence shown here is derived from an EMBL/GenBank/DDBJ whole genome shotgun (WGS) entry which is preliminary data.</text>
</comment>
<evidence type="ECO:0000256" key="4">
    <source>
        <dbReference type="PROSITE-ProRule" id="PRU00182"/>
    </source>
</evidence>
<keyword evidence="4" id="KW-0694">RNA-binding</keyword>
<evidence type="ECO:0000313" key="9">
    <source>
        <dbReference type="Proteomes" id="UP001180754"/>
    </source>
</evidence>
<dbReference type="PROSITE" id="PS01129">
    <property type="entry name" value="PSI_RLU"/>
    <property type="match status" value="1"/>
</dbReference>
<dbReference type="InterPro" id="IPR036986">
    <property type="entry name" value="S4_RNA-bd_sf"/>
</dbReference>
<name>A0ABU2XGU9_9ACTN</name>
<evidence type="ECO:0000256" key="5">
    <source>
        <dbReference type="RuleBase" id="RU362028"/>
    </source>
</evidence>
<dbReference type="Pfam" id="PF00849">
    <property type="entry name" value="PseudoU_synth_2"/>
    <property type="match status" value="1"/>
</dbReference>
<dbReference type="EC" id="5.4.99.-" evidence="5"/>
<dbReference type="PANTHER" id="PTHR21600">
    <property type="entry name" value="MITOCHONDRIAL RNA PSEUDOURIDINE SYNTHASE"/>
    <property type="match status" value="1"/>
</dbReference>
<feature type="domain" description="RNA-binding S4" evidence="7">
    <location>
        <begin position="19"/>
        <end position="62"/>
    </location>
</feature>
<dbReference type="InterPro" id="IPR006225">
    <property type="entry name" value="PsdUridine_synth_RluC/D"/>
</dbReference>
<dbReference type="Gene3D" id="3.30.2350.10">
    <property type="entry name" value="Pseudouridine synthase"/>
    <property type="match status" value="1"/>
</dbReference>
<dbReference type="CDD" id="cd02869">
    <property type="entry name" value="PseudoU_synth_RluA_like"/>
    <property type="match status" value="1"/>
</dbReference>
<dbReference type="Gene3D" id="3.10.290.10">
    <property type="entry name" value="RNA-binding S4 domain"/>
    <property type="match status" value="1"/>
</dbReference>
<keyword evidence="3 5" id="KW-0413">Isomerase</keyword>
<protein>
    <recommendedName>
        <fullName evidence="5">Pseudouridine synthase</fullName>
        <ecNumber evidence="5">5.4.99.-</ecNumber>
    </recommendedName>
</protein>
<organism evidence="8 9">
    <name type="scientific">Streptomyces lonegramiae</name>
    <dbReference type="NCBI Taxonomy" id="3075524"/>
    <lineage>
        <taxon>Bacteria</taxon>
        <taxon>Bacillati</taxon>
        <taxon>Actinomycetota</taxon>
        <taxon>Actinomycetes</taxon>
        <taxon>Kitasatosporales</taxon>
        <taxon>Streptomycetaceae</taxon>
        <taxon>Streptomyces</taxon>
    </lineage>
</organism>
<evidence type="ECO:0000256" key="1">
    <source>
        <dbReference type="ARBA" id="ARBA00000073"/>
    </source>
</evidence>
<dbReference type="CDD" id="cd00165">
    <property type="entry name" value="S4"/>
    <property type="match status" value="1"/>
</dbReference>
<accession>A0ABU2XGU9</accession>
<dbReference type="InterPro" id="IPR002942">
    <property type="entry name" value="S4_RNA-bd"/>
</dbReference>
<feature type="domain" description="Pseudouridine synthase RsuA/RluA-like" evidence="6">
    <location>
        <begin position="93"/>
        <end position="247"/>
    </location>
</feature>
<dbReference type="NCBIfam" id="TIGR00005">
    <property type="entry name" value="rluA_subfam"/>
    <property type="match status" value="1"/>
</dbReference>
<comment type="function">
    <text evidence="5">Responsible for synthesis of pseudouridine from uracil.</text>
</comment>
<dbReference type="RefSeq" id="WP_311724755.1">
    <property type="nucleotide sequence ID" value="NZ_JAVRFD010000007.1"/>
</dbReference>
<dbReference type="InterPro" id="IPR050188">
    <property type="entry name" value="RluA_PseudoU_synthase"/>
</dbReference>
<dbReference type="InterPro" id="IPR020103">
    <property type="entry name" value="PsdUridine_synth_cat_dom_sf"/>
</dbReference>